<dbReference type="PANTHER" id="PTHR42957:SF1">
    <property type="entry name" value="HELICASE MJ1565-RELATED"/>
    <property type="match status" value="1"/>
</dbReference>
<dbReference type="PANTHER" id="PTHR42957">
    <property type="entry name" value="HELICASE MJ1565-RELATED"/>
    <property type="match status" value="1"/>
</dbReference>
<feature type="domain" description="Helicase HerA central" evidence="2">
    <location>
        <begin position="501"/>
        <end position="730"/>
    </location>
</feature>
<feature type="compositionally biased region" description="Polar residues" evidence="1">
    <location>
        <begin position="253"/>
        <end position="270"/>
    </location>
</feature>
<feature type="compositionally biased region" description="Polar residues" evidence="1">
    <location>
        <begin position="291"/>
        <end position="300"/>
    </location>
</feature>
<sequence>MGDFPESEKMEEKVSDVMTRGMDLVDLFVNRNYLIDIDKCDPVPLAETEKTFSTMSLFQIDKIVYDVNENINDKLVSVYSALSNFGSSAILVIASNSCGVSFYLGTRDKNEPYVAKEILKKSLKGNFPGIHITEKGASEVEELMQKKIPEEYTGKAVAAVSIVPGMRDEDEKDQFVQGIEKFIDSMAGEEYTAVFISSPLGKRALEDKKRGYEELYSALSQCAELVMTYGENESDSVAEGISSGFSKAVNDGISDTTGKNSGVNKNRGRSTNSGFSVGLFGSGVNMGGGHNSSRGSYHGTSESHTENYSETETTSDTKSSTDTRTTGSSASLQITRHNKTVEELMKKIDEQLERIKNCESYGLWDSASYFIADKRETAIVAANTYKALVAGEKTGIENSFINIWGNEFEYHEKSLRILDYIRYGIHPRFLYLPEKAGEEYDIQEVTAASMISGVELPIMMGLPHKSVSGVTSIESVEFGRNVFLKDGEKERRNIDLGAVYHLGEAFENNRVRLNLESLSAHCFICGSTGSGKSNTTYKMIDELTKPENHVKFLVVEPAKGEYKLAFGGMPDINIFTTNPNYYSMLSINPFEFNEEIHVLEHLDRLIEIFSACWPLYAAMPAVLKASFERAYVRHGWDLNHSVYIDKGNGKFPDFKDVLEILPVILNESDFSADTKGDYIGSLVTRVESLTNGLVGQIFNGNPVDDEILFDKNTIVDLSRVGSTETKALIMGVLVLKLSEYRQSASKGVNIPLHHVTIMEEAHNLLKRTSTEQGQESANVQGKSVEMISNSIAEMRTYGEGFIIVDQSPTAVDISAIKNTNTKIVMRLPEASDCEAAGHSIGLKDEQIMELGKLDKGVAAVFQNDWLETVLTKIDKCSDKYEVNGAKKNDIQAEKDFLGELLEELVRQAEDNTCNLPWLKDIVKKAKIDNSKKNMLEKMVGDYYTVYTTAITVENKREAYNELIAKLLNCADLIRMYETELPAGILKKSQMTDEIQKAGTNWVKKISAGLESYTTFWDKHIKNQVLFSVILNEMKNSKRLNQYKVVLYCAKHYKC</sequence>
<gene>
    <name evidence="3" type="ORF">DW252_01855</name>
</gene>
<dbReference type="InterPro" id="IPR002789">
    <property type="entry name" value="HerA_central"/>
</dbReference>
<reference evidence="3 4" key="1">
    <citation type="submission" date="2018-08" db="EMBL/GenBank/DDBJ databases">
        <title>A genome reference for cultivated species of the human gut microbiota.</title>
        <authorList>
            <person name="Zou Y."/>
            <person name="Xue W."/>
            <person name="Luo G."/>
        </authorList>
    </citation>
    <scope>NUCLEOTIDE SEQUENCE [LARGE SCALE GENOMIC DNA]</scope>
    <source>
        <strain evidence="3 4">AM22-12LB</strain>
    </source>
</reference>
<dbReference type="InterPro" id="IPR027417">
    <property type="entry name" value="P-loop_NTPase"/>
</dbReference>
<evidence type="ECO:0000259" key="2">
    <source>
        <dbReference type="Pfam" id="PF01935"/>
    </source>
</evidence>
<dbReference type="InterPro" id="IPR008571">
    <property type="entry name" value="HerA-like"/>
</dbReference>
<dbReference type="Gene3D" id="3.40.50.300">
    <property type="entry name" value="P-loop containing nucleotide triphosphate hydrolases"/>
    <property type="match status" value="2"/>
</dbReference>
<feature type="region of interest" description="Disordered" evidence="1">
    <location>
        <begin position="250"/>
        <end position="270"/>
    </location>
</feature>
<dbReference type="RefSeq" id="WP_118217354.1">
    <property type="nucleotide sequence ID" value="NZ_QRIM01000002.1"/>
</dbReference>
<dbReference type="EMBL" id="QRIM01000002">
    <property type="protein sequence ID" value="RHG62308.1"/>
    <property type="molecule type" value="Genomic_DNA"/>
</dbReference>
<feature type="region of interest" description="Disordered" evidence="1">
    <location>
        <begin position="288"/>
        <end position="336"/>
    </location>
</feature>
<evidence type="ECO:0000313" key="4">
    <source>
        <dbReference type="Proteomes" id="UP000286595"/>
    </source>
</evidence>
<dbReference type="Proteomes" id="UP000286595">
    <property type="component" value="Unassembled WGS sequence"/>
</dbReference>
<evidence type="ECO:0000256" key="1">
    <source>
        <dbReference type="SAM" id="MobiDB-lite"/>
    </source>
</evidence>
<comment type="caution">
    <text evidence="3">The sequence shown here is derived from an EMBL/GenBank/DDBJ whole genome shotgun (WGS) entry which is preliminary data.</text>
</comment>
<dbReference type="Pfam" id="PF01935">
    <property type="entry name" value="DUF87"/>
    <property type="match status" value="1"/>
</dbReference>
<feature type="compositionally biased region" description="Low complexity" evidence="1">
    <location>
        <begin position="310"/>
        <end position="331"/>
    </location>
</feature>
<accession>A0A3R6HDZ6</accession>
<evidence type="ECO:0000313" key="3">
    <source>
        <dbReference type="EMBL" id="RHG62308.1"/>
    </source>
</evidence>
<dbReference type="SUPFAM" id="SSF52540">
    <property type="entry name" value="P-loop containing nucleoside triphosphate hydrolases"/>
    <property type="match status" value="1"/>
</dbReference>
<protein>
    <submittedName>
        <fullName evidence="3">DUF87 domain-containing protein</fullName>
    </submittedName>
</protein>
<organism evidence="3 4">
    <name type="scientific">Coprococcus comes</name>
    <dbReference type="NCBI Taxonomy" id="410072"/>
    <lineage>
        <taxon>Bacteria</taxon>
        <taxon>Bacillati</taxon>
        <taxon>Bacillota</taxon>
        <taxon>Clostridia</taxon>
        <taxon>Lachnospirales</taxon>
        <taxon>Lachnospiraceae</taxon>
        <taxon>Coprococcus</taxon>
    </lineage>
</organism>
<proteinExistence type="predicted"/>
<name>A0A3R6HDZ6_9FIRM</name>
<dbReference type="AlphaFoldDB" id="A0A3R6HDZ6"/>